<dbReference type="RefSeq" id="WP_073538775.1">
    <property type="nucleotide sequence ID" value="NZ_CP018335.1"/>
</dbReference>
<reference evidence="1 2" key="1">
    <citation type="submission" date="2016-12" db="EMBL/GenBank/DDBJ databases">
        <title>Complete genome sequence of Clostridium kluyveri JZZ isolated from the pit mud of a Chinese flavor liquor-making factory.</title>
        <authorList>
            <person name="Wang Y."/>
        </authorList>
    </citation>
    <scope>NUCLEOTIDE SEQUENCE [LARGE SCALE GENOMIC DNA]</scope>
    <source>
        <strain evidence="1 2">JZZ</strain>
    </source>
</reference>
<dbReference type="Proteomes" id="UP000184604">
    <property type="component" value="Chromosome"/>
</dbReference>
<accession>A0A1L5F824</accession>
<protein>
    <submittedName>
        <fullName evidence="1">Uncharacterized protein</fullName>
    </submittedName>
</protein>
<gene>
    <name evidence="1" type="ORF">BS101_10470</name>
</gene>
<name>A0A1L5F824_CLOKL</name>
<sequence>MKSIADLKNVENFKEGSLEHILEGQLNARGKAVGFHYEGMLTTKGKIISAFPIWGEFNERQN</sequence>
<dbReference type="AlphaFoldDB" id="A0A1L5F824"/>
<evidence type="ECO:0000313" key="1">
    <source>
        <dbReference type="EMBL" id="APM39139.1"/>
    </source>
</evidence>
<proteinExistence type="predicted"/>
<organism evidence="1 2">
    <name type="scientific">Clostridium kluyveri</name>
    <dbReference type="NCBI Taxonomy" id="1534"/>
    <lineage>
        <taxon>Bacteria</taxon>
        <taxon>Bacillati</taxon>
        <taxon>Bacillota</taxon>
        <taxon>Clostridia</taxon>
        <taxon>Eubacteriales</taxon>
        <taxon>Clostridiaceae</taxon>
        <taxon>Clostridium</taxon>
    </lineage>
</organism>
<dbReference type="OrthoDB" id="9809490at2"/>
<dbReference type="EMBL" id="CP018335">
    <property type="protein sequence ID" value="APM39139.1"/>
    <property type="molecule type" value="Genomic_DNA"/>
</dbReference>
<evidence type="ECO:0000313" key="2">
    <source>
        <dbReference type="Proteomes" id="UP000184604"/>
    </source>
</evidence>